<dbReference type="Gene3D" id="3.60.15.10">
    <property type="entry name" value="Ribonuclease Z/Hydroxyacylglutathione hydrolase-like"/>
    <property type="match status" value="1"/>
</dbReference>
<proteinExistence type="predicted"/>
<reference evidence="1 2" key="1">
    <citation type="journal article" date="2024" name="IMA Fungus">
        <title>Apiospora arundinis, a panoply of carbohydrate-active enzymes and secondary metabolites.</title>
        <authorList>
            <person name="Sorensen T."/>
            <person name="Petersen C."/>
            <person name="Muurmann A.T."/>
            <person name="Christiansen J.V."/>
            <person name="Brundto M.L."/>
            <person name="Overgaard C.K."/>
            <person name="Boysen A.T."/>
            <person name="Wollenberg R.D."/>
            <person name="Larsen T.O."/>
            <person name="Sorensen J.L."/>
            <person name="Nielsen K.L."/>
            <person name="Sondergaard T.E."/>
        </authorList>
    </citation>
    <scope>NUCLEOTIDE SEQUENCE [LARGE SCALE GENOMIC DNA]</scope>
    <source>
        <strain evidence="1 2">AAU 773</strain>
    </source>
</reference>
<evidence type="ECO:0000313" key="2">
    <source>
        <dbReference type="Proteomes" id="UP001390339"/>
    </source>
</evidence>
<protein>
    <recommendedName>
        <fullName evidence="3">Metallo-beta-lactamase domain-containing protein</fullName>
    </recommendedName>
</protein>
<organism evidence="1 2">
    <name type="scientific">Apiospora arundinis</name>
    <dbReference type="NCBI Taxonomy" id="335852"/>
    <lineage>
        <taxon>Eukaryota</taxon>
        <taxon>Fungi</taxon>
        <taxon>Dikarya</taxon>
        <taxon>Ascomycota</taxon>
        <taxon>Pezizomycotina</taxon>
        <taxon>Sordariomycetes</taxon>
        <taxon>Xylariomycetidae</taxon>
        <taxon>Amphisphaeriales</taxon>
        <taxon>Apiosporaceae</taxon>
        <taxon>Apiospora</taxon>
    </lineage>
</organism>
<dbReference type="PANTHER" id="PTHR36142">
    <property type="entry name" value="METALLO-HYDROLASE/OXIDOREDUCTASE SUPERFAMILY PROTEIN"/>
    <property type="match status" value="1"/>
</dbReference>
<dbReference type="InterPro" id="IPR036866">
    <property type="entry name" value="RibonucZ/Hydroxyglut_hydro"/>
</dbReference>
<sequence length="365" mass="41009">MAANKRSELLGAHLAKPQHELRPILTSLNGDNSWLMSFPVPRSKKTPTASKPAKAYYHIVWDPWFSTSGAAITIASWFATVTQTAHSTIQNGGDVEEIVREIECKAAEAGLVNPDLQESSKEPMVDAIVISMHYTDHLHEASLRKFDRRIPIVAAPEAAAIMHKWRYFQTIVSLQDMGDEGSAWQALHPRGPLPEWLTPFRLRGEHDLNFAIVVVWSHKLAGEGEEVGTAQTTRHDALWVSPHGMRMDQTPLQAFLRDTTKTVDVLAMLHPLKESFTWGWQTVSGVTGGLALERALKKSPKYWVLEADAVFGYWGLVMTRTWDVPRTLDWGLAEEERRARENGDTVVKRRPNLVQVDIDQSLVLV</sequence>
<name>A0ABR2IXB3_9PEZI</name>
<comment type="caution">
    <text evidence="1">The sequence shown here is derived from an EMBL/GenBank/DDBJ whole genome shotgun (WGS) entry which is preliminary data.</text>
</comment>
<evidence type="ECO:0000313" key="1">
    <source>
        <dbReference type="EMBL" id="KAK8869093.1"/>
    </source>
</evidence>
<accession>A0ABR2IXB3</accession>
<gene>
    <name evidence="1" type="ORF">PGQ11_007671</name>
</gene>
<dbReference type="PANTHER" id="PTHR36142:SF2">
    <property type="entry name" value="METALLO-HYDROLASE_OXIDOREDUCTASE SUPERFAMILY PROTEIN"/>
    <property type="match status" value="1"/>
</dbReference>
<evidence type="ECO:0008006" key="3">
    <source>
        <dbReference type="Google" id="ProtNLM"/>
    </source>
</evidence>
<keyword evidence="2" id="KW-1185">Reference proteome</keyword>
<dbReference type="EMBL" id="JAPCWZ010000004">
    <property type="protein sequence ID" value="KAK8869093.1"/>
    <property type="molecule type" value="Genomic_DNA"/>
</dbReference>
<dbReference type="Proteomes" id="UP001390339">
    <property type="component" value="Unassembled WGS sequence"/>
</dbReference>